<dbReference type="GO" id="GO:0005975">
    <property type="term" value="P:carbohydrate metabolic process"/>
    <property type="evidence" value="ECO:0007669"/>
    <property type="project" value="InterPro"/>
</dbReference>
<feature type="transmembrane region" description="Helical" evidence="5">
    <location>
        <begin position="773"/>
        <end position="795"/>
    </location>
</feature>
<evidence type="ECO:0000256" key="1">
    <source>
        <dbReference type="ARBA" id="ARBA00005641"/>
    </source>
</evidence>
<feature type="domain" description="Glycoside hydrolase family 5 C-terminal" evidence="6">
    <location>
        <begin position="636"/>
        <end position="752"/>
    </location>
</feature>
<name>A0A166F6T4_9AGAM</name>
<evidence type="ECO:0000256" key="5">
    <source>
        <dbReference type="SAM" id="Phobius"/>
    </source>
</evidence>
<feature type="compositionally biased region" description="Basic and acidic residues" evidence="4">
    <location>
        <begin position="669"/>
        <end position="679"/>
    </location>
</feature>
<dbReference type="SUPFAM" id="SSF51445">
    <property type="entry name" value="(Trans)glycosidases"/>
    <property type="match status" value="1"/>
</dbReference>
<comment type="similarity">
    <text evidence="1">Belongs to the glycosyl hydrolase 5 (cellulase A) family.</text>
</comment>
<dbReference type="Pfam" id="PF18564">
    <property type="entry name" value="Glyco_hydro_5_C"/>
    <property type="match status" value="1"/>
</dbReference>
<dbReference type="InterPro" id="IPR041036">
    <property type="entry name" value="GH5_C"/>
</dbReference>
<dbReference type="InterPro" id="IPR017853">
    <property type="entry name" value="GH"/>
</dbReference>
<feature type="region of interest" description="Disordered" evidence="4">
    <location>
        <begin position="667"/>
        <end position="690"/>
    </location>
</feature>
<dbReference type="GO" id="GO:0050295">
    <property type="term" value="F:steryl-beta-glucosidase activity"/>
    <property type="evidence" value="ECO:0007669"/>
    <property type="project" value="TreeGrafter"/>
</dbReference>
<protein>
    <submittedName>
        <fullName evidence="7">Cytoplasmic protein</fullName>
    </submittedName>
</protein>
<sequence>MSTTTGPEESFILVNKSQVLPESSPKKSKAAADPNHPSTKSGYFPGSGSPTSFAHDWSKEGTGGGLFIKGRHFVDGWGRVCNLRGVNVSGNCKTPVNDDHESFPKNKDVVTFVGRPFPLEDAPEHLARLRRWGLTFVRFLVTWEAIEHEGPGIYDTEYLNYLQSLLTLFSQYSIVCYVSLHQDVWSRYSGGSGAPAWTLSAVGFDIEKLEQCQAAWLQGVKGQGHGEDQRGLWPTGYQKLAASTMFTLFWAGDVFAPLLKVKVGDKEVSVQTFLQEAFMGAWEQLARAVGHLDAVIGFEMMNEPHRGYIDIASLHAFDYNTDLHLGLIPSALQSFILGSGRPADVRIWTRSFPIPSRQTATRKIVPTSSAWSSTGPTAGQCLWEMHGVWGWDRTKSIGVPLRETYFHKHPETGKKVEWYTDFYWPFTKRWMGKIHSIEGLEKKWIFVEGVPNELCESNWMGEGWDERVVFAPHWYDLSALFHKWYGNVSVNVQGLSRGLFVLKALYYGHASARNNYSLQLRNIVEAGYRSLGEKPVIIGETGVPMDMNGEEAFRTGQFTWQAKMMDALMTGIERSMVGVNLWNYNPDNDDKRGDDWNGENFSWFSSGRARMKGTASLAQNDHSLDQGGRILRAIVRPYPAKVAGVPLSFDFEIHTGRFVFSWALPDPSSRNKDPKDEGNAKASVSKPPLSDLAGLRSHESEIFLPNSLVRNRKLLVKGIRDELWTYKASTQTLYILNPPEEKGPGHIFNIEVAVDPPLREGWKMNSQWTDFGIWYISFVLSVLSLLWALVVRHWVV</sequence>
<keyword evidence="5" id="KW-0812">Transmembrane</keyword>
<dbReference type="OrthoDB" id="9971853at2759"/>
<dbReference type="PROSITE" id="PS00659">
    <property type="entry name" value="GLYCOSYL_HYDROL_F5"/>
    <property type="match status" value="1"/>
</dbReference>
<gene>
    <name evidence="7" type="ORF">SISSUDRAFT_1019034</name>
</gene>
<dbReference type="InterPro" id="IPR052066">
    <property type="entry name" value="Glycosphingolipid_Hydrolases"/>
</dbReference>
<feature type="region of interest" description="Disordered" evidence="4">
    <location>
        <begin position="1"/>
        <end position="47"/>
    </location>
</feature>
<evidence type="ECO:0000256" key="2">
    <source>
        <dbReference type="ARBA" id="ARBA00022801"/>
    </source>
</evidence>
<dbReference type="EMBL" id="KV428034">
    <property type="protein sequence ID" value="KZT40340.1"/>
    <property type="molecule type" value="Genomic_DNA"/>
</dbReference>
<accession>A0A166F6T4</accession>
<keyword evidence="8" id="KW-1185">Reference proteome</keyword>
<dbReference type="Proteomes" id="UP000076798">
    <property type="component" value="Unassembled WGS sequence"/>
</dbReference>
<dbReference type="PANTHER" id="PTHR31308:SF5">
    <property type="entry name" value="ERGOSTERYL-BETA-GLUCOSIDASE"/>
    <property type="match status" value="1"/>
</dbReference>
<organism evidence="7 8">
    <name type="scientific">Sistotremastrum suecicum HHB10207 ss-3</name>
    <dbReference type="NCBI Taxonomy" id="1314776"/>
    <lineage>
        <taxon>Eukaryota</taxon>
        <taxon>Fungi</taxon>
        <taxon>Dikarya</taxon>
        <taxon>Basidiomycota</taxon>
        <taxon>Agaricomycotina</taxon>
        <taxon>Agaricomycetes</taxon>
        <taxon>Sistotremastrales</taxon>
        <taxon>Sistotremastraceae</taxon>
        <taxon>Sistotremastrum</taxon>
    </lineage>
</organism>
<keyword evidence="5" id="KW-0472">Membrane</keyword>
<dbReference type="AlphaFoldDB" id="A0A166F6T4"/>
<keyword evidence="2" id="KW-0378">Hydrolase</keyword>
<dbReference type="GO" id="GO:1904462">
    <property type="term" value="P:ergosteryl 3-beta-D-glucoside catabolic process"/>
    <property type="evidence" value="ECO:0007669"/>
    <property type="project" value="TreeGrafter"/>
</dbReference>
<dbReference type="Gene3D" id="2.60.40.1180">
    <property type="entry name" value="Golgi alpha-mannosidase II"/>
    <property type="match status" value="1"/>
</dbReference>
<evidence type="ECO:0000313" key="8">
    <source>
        <dbReference type="Proteomes" id="UP000076798"/>
    </source>
</evidence>
<reference evidence="7 8" key="1">
    <citation type="journal article" date="2016" name="Mol. Biol. Evol.">
        <title>Comparative Genomics of Early-Diverging Mushroom-Forming Fungi Provides Insights into the Origins of Lignocellulose Decay Capabilities.</title>
        <authorList>
            <person name="Nagy L.G."/>
            <person name="Riley R."/>
            <person name="Tritt A."/>
            <person name="Adam C."/>
            <person name="Daum C."/>
            <person name="Floudas D."/>
            <person name="Sun H."/>
            <person name="Yadav J.S."/>
            <person name="Pangilinan J."/>
            <person name="Larsson K.H."/>
            <person name="Matsuura K."/>
            <person name="Barry K."/>
            <person name="Labutti K."/>
            <person name="Kuo R."/>
            <person name="Ohm R.A."/>
            <person name="Bhattacharya S.S."/>
            <person name="Shirouzu T."/>
            <person name="Yoshinaga Y."/>
            <person name="Martin F.M."/>
            <person name="Grigoriev I.V."/>
            <person name="Hibbett D.S."/>
        </authorList>
    </citation>
    <scope>NUCLEOTIDE SEQUENCE [LARGE SCALE GENOMIC DNA]</scope>
    <source>
        <strain evidence="7 8">HHB10207 ss-3</strain>
    </source>
</reference>
<dbReference type="PANTHER" id="PTHR31308">
    <property type="match status" value="1"/>
</dbReference>
<evidence type="ECO:0000259" key="6">
    <source>
        <dbReference type="Pfam" id="PF18564"/>
    </source>
</evidence>
<dbReference type="InterPro" id="IPR013780">
    <property type="entry name" value="Glyco_hydro_b"/>
</dbReference>
<keyword evidence="5" id="KW-1133">Transmembrane helix</keyword>
<dbReference type="Gene3D" id="3.20.20.80">
    <property type="entry name" value="Glycosidases"/>
    <property type="match status" value="2"/>
</dbReference>
<keyword evidence="3" id="KW-0326">Glycosidase</keyword>
<evidence type="ECO:0000256" key="4">
    <source>
        <dbReference type="SAM" id="MobiDB-lite"/>
    </source>
</evidence>
<evidence type="ECO:0000256" key="3">
    <source>
        <dbReference type="ARBA" id="ARBA00023295"/>
    </source>
</evidence>
<dbReference type="InterPro" id="IPR018087">
    <property type="entry name" value="Glyco_hydro_5_CS"/>
</dbReference>
<evidence type="ECO:0000313" key="7">
    <source>
        <dbReference type="EMBL" id="KZT40340.1"/>
    </source>
</evidence>
<dbReference type="STRING" id="1314776.A0A166F6T4"/>
<proteinExistence type="inferred from homology"/>